<dbReference type="Proteomes" id="UP001300692">
    <property type="component" value="Unassembled WGS sequence"/>
</dbReference>
<organism evidence="2 3">
    <name type="scientific">Reichenbachiella ulvae</name>
    <dbReference type="NCBI Taxonomy" id="2980104"/>
    <lineage>
        <taxon>Bacteria</taxon>
        <taxon>Pseudomonadati</taxon>
        <taxon>Bacteroidota</taxon>
        <taxon>Cytophagia</taxon>
        <taxon>Cytophagales</taxon>
        <taxon>Reichenbachiellaceae</taxon>
        <taxon>Reichenbachiella</taxon>
    </lineage>
</organism>
<evidence type="ECO:0000313" key="3">
    <source>
        <dbReference type="Proteomes" id="UP001300692"/>
    </source>
</evidence>
<evidence type="ECO:0000313" key="2">
    <source>
        <dbReference type="EMBL" id="MCV9389408.1"/>
    </source>
</evidence>
<sequence length="673" mass="70056">MKSTQKLPALVLVIALSIALFRCIESGSDPIPGADGLSALIEMTSEPSGANCTSGGTKITIGQDLDEDGVLDAGEIKATSFICNGSADNLMAVTSELVPDENCETGGVLVEIGADLDGSESLEPEEIQTSYFICNGSTGANSLMTVSPEAAGSNCSAGGTKVEVGLDANANGTLDVEEVSSTSYICNGENGLSGTNSLVRVDTEPAGTNCSTGGLAVFVGLDSDNDGVLSDTEIIGAANYICNGSDGNNGANGNDGRSPIVVSAPSSSCSNGGTELIFGYDDNGDGSLNATDDTILETLSVCDGIDGINTLISTSTSGINCENGGVRIEFGPDTNGNNVLDTEEITANQEICNGIDGSNSLVKLTTLSVGNSNCSGGGVRVEVGIDADGDGVLDLSEIDNTQTSYVCNGSSDGIYEFYFTQGVDGYTGVVECTMDNYAAELTTDSLIAGYFPSAVIGVASGRTNAFALPTNASSFLPLLRFEGLESIASEISGSYHVVEATLYVYGSLASTYSGNRLAVSHLNYPADNILFGTDATVAQKTATPTITTWINGNFSIDDQGPTYDMFDMLQRGTSDTTFVGYIPLALDRSSVDQWIAGQNHGVALALIDDIIEGSEILFIENSNVANLYHRPTLYIKVKELATAGRSNPKPEDEYKNWWSTLSYEEKLGPLKRR</sequence>
<dbReference type="Pfam" id="PF23657">
    <property type="entry name" value="DUF7151"/>
    <property type="match status" value="6"/>
</dbReference>
<feature type="domain" description="DUF7151" evidence="1">
    <location>
        <begin position="39"/>
        <end position="83"/>
    </location>
</feature>
<reference evidence="2 3" key="1">
    <citation type="submission" date="2022-10" db="EMBL/GenBank/DDBJ databases">
        <title>Comparative genomics and taxonomic characterization of three novel marine species of genus Reichenbachiella exhibiting antioxidant and polysaccharide degradation activities.</title>
        <authorList>
            <person name="Muhammad N."/>
            <person name="Lee Y.-J."/>
            <person name="Ko J."/>
            <person name="Kim S.-G."/>
        </authorList>
    </citation>
    <scope>NUCLEOTIDE SEQUENCE [LARGE SCALE GENOMIC DNA]</scope>
    <source>
        <strain evidence="2 3">ABR2-5</strain>
    </source>
</reference>
<feature type="domain" description="DUF7151" evidence="1">
    <location>
        <begin position="359"/>
        <end position="407"/>
    </location>
</feature>
<dbReference type="InterPro" id="IPR055575">
    <property type="entry name" value="DUF7151"/>
</dbReference>
<feature type="domain" description="DUF7151" evidence="1">
    <location>
        <begin position="94"/>
        <end position="134"/>
    </location>
</feature>
<feature type="domain" description="DUF7151" evidence="1">
    <location>
        <begin position="196"/>
        <end position="242"/>
    </location>
</feature>
<keyword evidence="3" id="KW-1185">Reference proteome</keyword>
<accession>A0ABT3D0S0</accession>
<protein>
    <recommendedName>
        <fullName evidence="1">DUF7151 domain-containing protein</fullName>
    </recommendedName>
</protein>
<gene>
    <name evidence="2" type="ORF">N7U62_22270</name>
</gene>
<comment type="caution">
    <text evidence="2">The sequence shown here is derived from an EMBL/GenBank/DDBJ whole genome shotgun (WGS) entry which is preliminary data.</text>
</comment>
<feature type="domain" description="DUF7151" evidence="1">
    <location>
        <begin position="310"/>
        <end position="352"/>
    </location>
</feature>
<dbReference type="RefSeq" id="WP_264140327.1">
    <property type="nucleotide sequence ID" value="NZ_JAOYOD010000001.1"/>
</dbReference>
<evidence type="ECO:0000259" key="1">
    <source>
        <dbReference type="Pfam" id="PF23657"/>
    </source>
</evidence>
<proteinExistence type="predicted"/>
<feature type="domain" description="DUF7151" evidence="1">
    <location>
        <begin position="141"/>
        <end position="186"/>
    </location>
</feature>
<name>A0ABT3D0S0_9BACT</name>
<dbReference type="EMBL" id="JAOYOD010000001">
    <property type="protein sequence ID" value="MCV9389408.1"/>
    <property type="molecule type" value="Genomic_DNA"/>
</dbReference>
<dbReference type="PROSITE" id="PS00018">
    <property type="entry name" value="EF_HAND_1"/>
    <property type="match status" value="3"/>
</dbReference>
<dbReference type="InterPro" id="IPR018247">
    <property type="entry name" value="EF_Hand_1_Ca_BS"/>
</dbReference>